<feature type="compositionally biased region" description="Polar residues" evidence="1">
    <location>
        <begin position="35"/>
        <end position="44"/>
    </location>
</feature>
<comment type="caution">
    <text evidence="3">The sequence shown here is derived from an EMBL/GenBank/DDBJ whole genome shotgun (WGS) entry which is preliminary data.</text>
</comment>
<dbReference type="Pfam" id="PF19189">
    <property type="entry name" value="Mtf2"/>
    <property type="match status" value="1"/>
</dbReference>
<feature type="compositionally biased region" description="Basic and acidic residues" evidence="1">
    <location>
        <begin position="346"/>
        <end position="366"/>
    </location>
</feature>
<protein>
    <recommendedName>
        <fullName evidence="2">Mtf2-like C-terminal domain-containing protein</fullName>
    </recommendedName>
</protein>
<gene>
    <name evidence="3" type="ORF">BDP27DRAFT_1263254</name>
</gene>
<accession>A0A9P5PRG4</accession>
<proteinExistence type="predicted"/>
<dbReference type="PANTHER" id="PTHR39468:SF1">
    <property type="entry name" value="MTF2-LIKE C-TERMINAL DOMAIN-CONTAINING PROTEIN"/>
    <property type="match status" value="1"/>
</dbReference>
<reference evidence="3" key="1">
    <citation type="submission" date="2020-11" db="EMBL/GenBank/DDBJ databases">
        <authorList>
            <consortium name="DOE Joint Genome Institute"/>
            <person name="Ahrendt S."/>
            <person name="Riley R."/>
            <person name="Andreopoulos W."/>
            <person name="Labutti K."/>
            <person name="Pangilinan J."/>
            <person name="Ruiz-Duenas F.J."/>
            <person name="Barrasa J.M."/>
            <person name="Sanchez-Garcia M."/>
            <person name="Camarero S."/>
            <person name="Miyauchi S."/>
            <person name="Serrano A."/>
            <person name="Linde D."/>
            <person name="Babiker R."/>
            <person name="Drula E."/>
            <person name="Ayuso-Fernandez I."/>
            <person name="Pacheco R."/>
            <person name="Padilla G."/>
            <person name="Ferreira P."/>
            <person name="Barriuso J."/>
            <person name="Kellner H."/>
            <person name="Castanera R."/>
            <person name="Alfaro M."/>
            <person name="Ramirez L."/>
            <person name="Pisabarro A.G."/>
            <person name="Kuo A."/>
            <person name="Tritt A."/>
            <person name="Lipzen A."/>
            <person name="He G."/>
            <person name="Yan M."/>
            <person name="Ng V."/>
            <person name="Cullen D."/>
            <person name="Martin F."/>
            <person name="Rosso M.-N."/>
            <person name="Henrissat B."/>
            <person name="Hibbett D."/>
            <person name="Martinez A.T."/>
            <person name="Grigoriev I.V."/>
        </authorList>
    </citation>
    <scope>NUCLEOTIDE SEQUENCE</scope>
    <source>
        <strain evidence="3">AH 40177</strain>
    </source>
</reference>
<name>A0A9P5PRG4_9AGAR</name>
<evidence type="ECO:0000313" key="4">
    <source>
        <dbReference type="Proteomes" id="UP000772434"/>
    </source>
</evidence>
<feature type="domain" description="Mtf2-like C-terminal" evidence="2">
    <location>
        <begin position="157"/>
        <end position="335"/>
    </location>
</feature>
<dbReference type="InterPro" id="IPR040009">
    <property type="entry name" value="Mtf2/C5D6.12-like"/>
</dbReference>
<evidence type="ECO:0000313" key="3">
    <source>
        <dbReference type="EMBL" id="KAF9070859.1"/>
    </source>
</evidence>
<sequence length="380" mass="43569">MNKFSRNICKIRRQSTLRTAICDPCSSSGPCRRIQSYSTDTSGNAKKPKSDKTTSIFNQEGDAWDHVFKDIQNMPPLTPFALKNPIRTVPRQSRKQEMTASELNAFDDMFNMIFNAVSEQKITDKGPMNARLGGGLGDIFGKLRKHSKRMRWTTEAEELLDRKKEAMDLCETDQELLEWTIREVFDESKKLEAASREALQNINNDPKTSTESLPVLQSPIYPHLLALLMRSFRDKYQDPHLALAIFDHARNLSIPSYVFGCTTLAYNELIQTKWTHFRDLKGVHDALQEMVVNGVGIDNNTRKIVDVLRREAGERNLGVEDEYVGEGELWNALESIESLVKQPESQSDKPKWDQWKSSDQDDKDWGFDNWEPSTNSAFNR</sequence>
<organism evidence="3 4">
    <name type="scientific">Rhodocollybia butyracea</name>
    <dbReference type="NCBI Taxonomy" id="206335"/>
    <lineage>
        <taxon>Eukaryota</taxon>
        <taxon>Fungi</taxon>
        <taxon>Dikarya</taxon>
        <taxon>Basidiomycota</taxon>
        <taxon>Agaricomycotina</taxon>
        <taxon>Agaricomycetes</taxon>
        <taxon>Agaricomycetidae</taxon>
        <taxon>Agaricales</taxon>
        <taxon>Marasmiineae</taxon>
        <taxon>Omphalotaceae</taxon>
        <taxon>Rhodocollybia</taxon>
    </lineage>
</organism>
<dbReference type="Proteomes" id="UP000772434">
    <property type="component" value="Unassembled WGS sequence"/>
</dbReference>
<feature type="region of interest" description="Disordered" evidence="1">
    <location>
        <begin position="35"/>
        <end position="55"/>
    </location>
</feature>
<evidence type="ECO:0000256" key="1">
    <source>
        <dbReference type="SAM" id="MobiDB-lite"/>
    </source>
</evidence>
<evidence type="ECO:0000259" key="2">
    <source>
        <dbReference type="Pfam" id="PF19189"/>
    </source>
</evidence>
<dbReference type="InterPro" id="IPR043837">
    <property type="entry name" value="Mtf2-like_C"/>
</dbReference>
<feature type="region of interest" description="Disordered" evidence="1">
    <location>
        <begin position="341"/>
        <end position="380"/>
    </location>
</feature>
<dbReference type="GO" id="GO:0005739">
    <property type="term" value="C:mitochondrion"/>
    <property type="evidence" value="ECO:0007669"/>
    <property type="project" value="InterPro"/>
</dbReference>
<keyword evidence="4" id="KW-1185">Reference proteome</keyword>
<dbReference type="EMBL" id="JADNRY010000037">
    <property type="protein sequence ID" value="KAF9070859.1"/>
    <property type="molecule type" value="Genomic_DNA"/>
</dbReference>
<dbReference type="OrthoDB" id="2444174at2759"/>
<feature type="compositionally biased region" description="Polar residues" evidence="1">
    <location>
        <begin position="371"/>
        <end position="380"/>
    </location>
</feature>
<dbReference type="AlphaFoldDB" id="A0A9P5PRG4"/>
<dbReference type="PANTHER" id="PTHR39468">
    <property type="entry name" value="CHROMOSOME 7, WHOLE GENOME SHOTGUN SEQUENCE"/>
    <property type="match status" value="1"/>
</dbReference>